<dbReference type="Proteomes" id="UP001162162">
    <property type="component" value="Unassembled WGS sequence"/>
</dbReference>
<keyword evidence="2" id="KW-1185">Reference proteome</keyword>
<reference evidence="1" key="1">
    <citation type="journal article" date="2023" name="Insect Mol. Biol.">
        <title>Genome sequencing provides insights into the evolution of gene families encoding plant cell wall-degrading enzymes in longhorned beetles.</title>
        <authorList>
            <person name="Shin N.R."/>
            <person name="Okamura Y."/>
            <person name="Kirsch R."/>
            <person name="Pauchet Y."/>
        </authorList>
    </citation>
    <scope>NUCLEOTIDE SEQUENCE</scope>
    <source>
        <strain evidence="1">AMC_N1</strain>
    </source>
</reference>
<proteinExistence type="predicted"/>
<dbReference type="AlphaFoldDB" id="A0AAV8XVQ9"/>
<sequence length="89" mass="9871">MNVTAQRKMTSNRDKISIKELEGLSADKLYEFIDGITDDMAQLTDVGRDSNAEDNVLVSTPSGSVRRNQNAGYGTWTIHSSYGPIEYLL</sequence>
<accession>A0AAV8XVQ9</accession>
<protein>
    <submittedName>
        <fullName evidence="1">Uncharacterized protein</fullName>
    </submittedName>
</protein>
<comment type="caution">
    <text evidence="1">The sequence shown here is derived from an EMBL/GenBank/DDBJ whole genome shotgun (WGS) entry which is preliminary data.</text>
</comment>
<organism evidence="1 2">
    <name type="scientific">Aromia moschata</name>
    <dbReference type="NCBI Taxonomy" id="1265417"/>
    <lineage>
        <taxon>Eukaryota</taxon>
        <taxon>Metazoa</taxon>
        <taxon>Ecdysozoa</taxon>
        <taxon>Arthropoda</taxon>
        <taxon>Hexapoda</taxon>
        <taxon>Insecta</taxon>
        <taxon>Pterygota</taxon>
        <taxon>Neoptera</taxon>
        <taxon>Endopterygota</taxon>
        <taxon>Coleoptera</taxon>
        <taxon>Polyphaga</taxon>
        <taxon>Cucujiformia</taxon>
        <taxon>Chrysomeloidea</taxon>
        <taxon>Cerambycidae</taxon>
        <taxon>Cerambycinae</taxon>
        <taxon>Callichromatini</taxon>
        <taxon>Aromia</taxon>
    </lineage>
</organism>
<name>A0AAV8XVQ9_9CUCU</name>
<evidence type="ECO:0000313" key="2">
    <source>
        <dbReference type="Proteomes" id="UP001162162"/>
    </source>
</evidence>
<dbReference type="EMBL" id="JAPWTK010000296">
    <property type="protein sequence ID" value="KAJ8943208.1"/>
    <property type="molecule type" value="Genomic_DNA"/>
</dbReference>
<gene>
    <name evidence="1" type="ORF">NQ318_016721</name>
</gene>
<evidence type="ECO:0000313" key="1">
    <source>
        <dbReference type="EMBL" id="KAJ8943208.1"/>
    </source>
</evidence>